<comment type="caution">
    <text evidence="1">The sequence shown here is derived from an EMBL/GenBank/DDBJ whole genome shotgun (WGS) entry which is preliminary data.</text>
</comment>
<accession>A0A9X1UYH4</accession>
<organism evidence="1 2">
    <name type="scientific">Christiangramia crocea</name>
    <dbReference type="NCBI Taxonomy" id="2904124"/>
    <lineage>
        <taxon>Bacteria</taxon>
        <taxon>Pseudomonadati</taxon>
        <taxon>Bacteroidota</taxon>
        <taxon>Flavobacteriia</taxon>
        <taxon>Flavobacteriales</taxon>
        <taxon>Flavobacteriaceae</taxon>
        <taxon>Christiangramia</taxon>
    </lineage>
</organism>
<protein>
    <submittedName>
        <fullName evidence="1">3-oxoacyl-ACP synthase</fullName>
    </submittedName>
</protein>
<proteinExistence type="predicted"/>
<keyword evidence="2" id="KW-1185">Reference proteome</keyword>
<dbReference type="EMBL" id="JAJSON010000025">
    <property type="protein sequence ID" value="MCG9972296.1"/>
    <property type="molecule type" value="Genomic_DNA"/>
</dbReference>
<evidence type="ECO:0000313" key="1">
    <source>
        <dbReference type="EMBL" id="MCG9972296.1"/>
    </source>
</evidence>
<sequence>MSKNLFIKDSVIIRNGKLLRNGKVVVQNYPDQKLSSFLKEIYKDQELKYPKFFKMDKLSKLGYLASEILFQNIEPDPETALVFSNAASSLETDNAYAETMNDFPSPSVFVYTLPNIMLGEISIRFQLRSENIFLVSEDFDPGLFIDYSKTLFQQEKAREIVCGWVDLHNSDYDVFLCHIGPEGRYDFNEEELKKLYLPTHE</sequence>
<reference evidence="1" key="1">
    <citation type="submission" date="2021-12" db="EMBL/GenBank/DDBJ databases">
        <title>Description of Gramella crocea sp. nov., a new bacterium isolated from activated sludge.</title>
        <authorList>
            <person name="Zhang X."/>
        </authorList>
    </citation>
    <scope>NUCLEOTIDE SEQUENCE</scope>
    <source>
        <strain evidence="1">YB25</strain>
    </source>
</reference>
<dbReference type="Proteomes" id="UP001139344">
    <property type="component" value="Unassembled WGS sequence"/>
</dbReference>
<gene>
    <name evidence="1" type="ORF">LU635_11670</name>
</gene>
<name>A0A9X1UYH4_9FLAO</name>
<evidence type="ECO:0000313" key="2">
    <source>
        <dbReference type="Proteomes" id="UP001139344"/>
    </source>
</evidence>
<dbReference type="RefSeq" id="WP_240099413.1">
    <property type="nucleotide sequence ID" value="NZ_JAJSON010000025.1"/>
</dbReference>
<dbReference type="AlphaFoldDB" id="A0A9X1UYH4"/>